<dbReference type="EMBL" id="JAUDZG010000004">
    <property type="protein sequence ID" value="KAK3306204.1"/>
    <property type="molecule type" value="Genomic_DNA"/>
</dbReference>
<reference evidence="4" key="2">
    <citation type="submission" date="2023-06" db="EMBL/GenBank/DDBJ databases">
        <authorList>
            <consortium name="Lawrence Berkeley National Laboratory"/>
            <person name="Mondo S.J."/>
            <person name="Hensen N."/>
            <person name="Bonometti L."/>
            <person name="Westerberg I."/>
            <person name="Brannstrom I.O."/>
            <person name="Guillou S."/>
            <person name="Cros-Aarteil S."/>
            <person name="Calhoun S."/>
            <person name="Haridas S."/>
            <person name="Kuo A."/>
            <person name="Pangilinan J."/>
            <person name="Riley R."/>
            <person name="Labutti K."/>
            <person name="Andreopoulos B."/>
            <person name="Lipzen A."/>
            <person name="Chen C."/>
            <person name="Yanf M."/>
            <person name="Daum C."/>
            <person name="Ng V."/>
            <person name="Clum A."/>
            <person name="Steindorff A."/>
            <person name="Ohm R."/>
            <person name="Martin F."/>
            <person name="Silar P."/>
            <person name="Natvig D."/>
            <person name="Lalanne C."/>
            <person name="Gautier V."/>
            <person name="Ament-Velasquez S.L."/>
            <person name="Kruys A."/>
            <person name="Hutchinson M.I."/>
            <person name="Powell A.J."/>
            <person name="Barry K."/>
            <person name="Miller A.N."/>
            <person name="Grigoriev I.V."/>
            <person name="Debuchy R."/>
            <person name="Gladieux P."/>
            <person name="Thoren M.H."/>
            <person name="Johannesson H."/>
        </authorList>
    </citation>
    <scope>NUCLEOTIDE SEQUENCE</scope>
    <source>
        <strain evidence="4">CBS 333.67</strain>
    </source>
</reference>
<dbReference type="Gene3D" id="3.90.25.10">
    <property type="entry name" value="UDP-galactose 4-epimerase, domain 1"/>
    <property type="match status" value="1"/>
</dbReference>
<dbReference type="InterPro" id="IPR051609">
    <property type="entry name" value="NmrA/Isoflavone_reductase-like"/>
</dbReference>
<proteinExistence type="predicted"/>
<dbReference type="GO" id="GO:0016491">
    <property type="term" value="F:oxidoreductase activity"/>
    <property type="evidence" value="ECO:0007669"/>
    <property type="project" value="UniProtKB-KW"/>
</dbReference>
<reference evidence="4" key="1">
    <citation type="journal article" date="2023" name="Mol. Phylogenet. Evol.">
        <title>Genome-scale phylogeny and comparative genomics of the fungal order Sordariales.</title>
        <authorList>
            <person name="Hensen N."/>
            <person name="Bonometti L."/>
            <person name="Westerberg I."/>
            <person name="Brannstrom I.O."/>
            <person name="Guillou S."/>
            <person name="Cros-Aarteil S."/>
            <person name="Calhoun S."/>
            <person name="Haridas S."/>
            <person name="Kuo A."/>
            <person name="Mondo S."/>
            <person name="Pangilinan J."/>
            <person name="Riley R."/>
            <person name="LaButti K."/>
            <person name="Andreopoulos B."/>
            <person name="Lipzen A."/>
            <person name="Chen C."/>
            <person name="Yan M."/>
            <person name="Daum C."/>
            <person name="Ng V."/>
            <person name="Clum A."/>
            <person name="Steindorff A."/>
            <person name="Ohm R.A."/>
            <person name="Martin F."/>
            <person name="Silar P."/>
            <person name="Natvig D.O."/>
            <person name="Lalanne C."/>
            <person name="Gautier V."/>
            <person name="Ament-Velasquez S.L."/>
            <person name="Kruys A."/>
            <person name="Hutchinson M.I."/>
            <person name="Powell A.J."/>
            <person name="Barry K."/>
            <person name="Miller A.N."/>
            <person name="Grigoriev I.V."/>
            <person name="Debuchy R."/>
            <person name="Gladieux P."/>
            <person name="Hiltunen Thoren M."/>
            <person name="Johannesson H."/>
        </authorList>
    </citation>
    <scope>NUCLEOTIDE SEQUENCE</scope>
    <source>
        <strain evidence="4">CBS 333.67</strain>
    </source>
</reference>
<organism evidence="4 5">
    <name type="scientific">Chaetomium strumarium</name>
    <dbReference type="NCBI Taxonomy" id="1170767"/>
    <lineage>
        <taxon>Eukaryota</taxon>
        <taxon>Fungi</taxon>
        <taxon>Dikarya</taxon>
        <taxon>Ascomycota</taxon>
        <taxon>Pezizomycotina</taxon>
        <taxon>Sordariomycetes</taxon>
        <taxon>Sordariomycetidae</taxon>
        <taxon>Sordariales</taxon>
        <taxon>Chaetomiaceae</taxon>
        <taxon>Chaetomium</taxon>
    </lineage>
</organism>
<dbReference type="RefSeq" id="XP_062721984.1">
    <property type="nucleotide sequence ID" value="XM_062865489.1"/>
</dbReference>
<dbReference type="AlphaFoldDB" id="A0AAJ0GUA8"/>
<dbReference type="GeneID" id="87884318"/>
<dbReference type="Pfam" id="PF05368">
    <property type="entry name" value="NmrA"/>
    <property type="match status" value="1"/>
</dbReference>
<evidence type="ECO:0000256" key="1">
    <source>
        <dbReference type="ARBA" id="ARBA00022857"/>
    </source>
</evidence>
<dbReference type="InterPro" id="IPR036291">
    <property type="entry name" value="NAD(P)-bd_dom_sf"/>
</dbReference>
<dbReference type="Proteomes" id="UP001273166">
    <property type="component" value="Unassembled WGS sequence"/>
</dbReference>
<feature type="domain" description="NmrA-like" evidence="3">
    <location>
        <begin position="4"/>
        <end position="277"/>
    </location>
</feature>
<keyword evidence="2" id="KW-0560">Oxidoreductase</keyword>
<sequence>MSFKTIAVVGAAGSVGKPVVQALVAAGFKVTAVARESSTSTYPDGVEVRKADLKSVEALTKAFAGQDVVIMTPPTTESGNQAPYIDAAVAAGVKRFIPSEWGHNTRPGKLSGPMAEMMSDKTRAVDYLIEKAKQHPGFTWTGIATRMFLDWCLANYNIFGIDFPAKTAMIVDSGNARVATSSLPFVAESVVAVLQRADQTANRYVEVVEHHVTQNQLVRLIEDEAGIKLAVTHTNGQELARIRDEKRARGDWTAFIEELQRYSLSDGVDHSVKEEETANAELGLQARDVREIIREFIKSQSA</sequence>
<dbReference type="InterPro" id="IPR045312">
    <property type="entry name" value="PCBER-like"/>
</dbReference>
<protein>
    <submittedName>
        <fullName evidence="4">Isoflavone reductase</fullName>
    </submittedName>
</protein>
<comment type="caution">
    <text evidence="4">The sequence shown here is derived from an EMBL/GenBank/DDBJ whole genome shotgun (WGS) entry which is preliminary data.</text>
</comment>
<dbReference type="SUPFAM" id="SSF51735">
    <property type="entry name" value="NAD(P)-binding Rossmann-fold domains"/>
    <property type="match status" value="1"/>
</dbReference>
<evidence type="ECO:0000313" key="4">
    <source>
        <dbReference type="EMBL" id="KAK3306204.1"/>
    </source>
</evidence>
<evidence type="ECO:0000313" key="5">
    <source>
        <dbReference type="Proteomes" id="UP001273166"/>
    </source>
</evidence>
<dbReference type="PANTHER" id="PTHR47706">
    <property type="entry name" value="NMRA-LIKE FAMILY PROTEIN"/>
    <property type="match status" value="1"/>
</dbReference>
<dbReference type="PANTHER" id="PTHR47706:SF10">
    <property type="entry name" value="NMRA-LIKE DOMAIN-CONTAINING PROTEIN"/>
    <property type="match status" value="1"/>
</dbReference>
<dbReference type="InterPro" id="IPR008030">
    <property type="entry name" value="NmrA-like"/>
</dbReference>
<evidence type="ECO:0000256" key="2">
    <source>
        <dbReference type="ARBA" id="ARBA00023002"/>
    </source>
</evidence>
<gene>
    <name evidence="4" type="ORF">B0T15DRAFT_417409</name>
</gene>
<evidence type="ECO:0000259" key="3">
    <source>
        <dbReference type="Pfam" id="PF05368"/>
    </source>
</evidence>
<keyword evidence="1" id="KW-0521">NADP</keyword>
<dbReference type="Gene3D" id="3.40.50.720">
    <property type="entry name" value="NAD(P)-binding Rossmann-like Domain"/>
    <property type="match status" value="1"/>
</dbReference>
<name>A0AAJ0GUA8_9PEZI</name>
<accession>A0AAJ0GUA8</accession>
<keyword evidence="5" id="KW-1185">Reference proteome</keyword>
<dbReference type="CDD" id="cd05259">
    <property type="entry name" value="PCBER_SDR_a"/>
    <property type="match status" value="1"/>
</dbReference>